<organism evidence="1 2">
    <name type="scientific">Bailinhaonella thermotolerans</name>
    <dbReference type="NCBI Taxonomy" id="1070861"/>
    <lineage>
        <taxon>Bacteria</taxon>
        <taxon>Bacillati</taxon>
        <taxon>Actinomycetota</taxon>
        <taxon>Actinomycetes</taxon>
        <taxon>Streptosporangiales</taxon>
        <taxon>Streptosporangiaceae</taxon>
        <taxon>Bailinhaonella</taxon>
    </lineage>
</organism>
<dbReference type="AlphaFoldDB" id="A0A3A4A2C6"/>
<accession>A0A3A4A2C6</accession>
<gene>
    <name evidence="1" type="ORF">D5H75_40745</name>
</gene>
<evidence type="ECO:0000313" key="2">
    <source>
        <dbReference type="Proteomes" id="UP000265768"/>
    </source>
</evidence>
<comment type="caution">
    <text evidence="1">The sequence shown here is derived from an EMBL/GenBank/DDBJ whole genome shotgun (WGS) entry which is preliminary data.</text>
</comment>
<name>A0A3A4A2C6_9ACTN</name>
<reference evidence="1 2" key="1">
    <citation type="submission" date="2018-09" db="EMBL/GenBank/DDBJ databases">
        <title>YIM 75507 draft genome.</title>
        <authorList>
            <person name="Tang S."/>
            <person name="Feng Y."/>
        </authorList>
    </citation>
    <scope>NUCLEOTIDE SEQUENCE [LARGE SCALE GENOMIC DNA]</scope>
    <source>
        <strain evidence="1 2">YIM 75507</strain>
    </source>
</reference>
<dbReference type="RefSeq" id="WP_206781989.1">
    <property type="nucleotide sequence ID" value="NZ_QZEY01000061.1"/>
</dbReference>
<keyword evidence="2" id="KW-1185">Reference proteome</keyword>
<sequence>PTWTHILTLTGGLMLSAEELSLGGHRVFQIVKLVEEIEPLTYAIDGVSAGEIFPYEEYSPYWEDIKYTPTTSLAAELDQYLVIMGRLTGRFLDRDWLASQGLLGELPPTR</sequence>
<proteinExistence type="predicted"/>
<protein>
    <submittedName>
        <fullName evidence="1">Uncharacterized protein</fullName>
    </submittedName>
</protein>
<feature type="non-terminal residue" evidence="1">
    <location>
        <position position="1"/>
    </location>
</feature>
<evidence type="ECO:0000313" key="1">
    <source>
        <dbReference type="EMBL" id="RJL18356.1"/>
    </source>
</evidence>
<dbReference type="Proteomes" id="UP000265768">
    <property type="component" value="Unassembled WGS sequence"/>
</dbReference>
<dbReference type="EMBL" id="QZEY01000061">
    <property type="protein sequence ID" value="RJL18356.1"/>
    <property type="molecule type" value="Genomic_DNA"/>
</dbReference>